<organism evidence="1 2">
    <name type="scientific">Lacibacter luteus</name>
    <dbReference type="NCBI Taxonomy" id="2508719"/>
    <lineage>
        <taxon>Bacteria</taxon>
        <taxon>Pseudomonadati</taxon>
        <taxon>Bacteroidota</taxon>
        <taxon>Chitinophagia</taxon>
        <taxon>Chitinophagales</taxon>
        <taxon>Chitinophagaceae</taxon>
        <taxon>Lacibacter</taxon>
    </lineage>
</organism>
<reference evidence="1 2" key="1">
    <citation type="submission" date="2019-01" db="EMBL/GenBank/DDBJ databases">
        <title>Lacibacter sp. strain TTM-7.</title>
        <authorList>
            <person name="Chen W.-M."/>
        </authorList>
    </citation>
    <scope>NUCLEOTIDE SEQUENCE [LARGE SCALE GENOMIC DNA]</scope>
    <source>
        <strain evidence="1 2">TTM-7</strain>
    </source>
</reference>
<dbReference type="EMBL" id="SDHW01000002">
    <property type="protein sequence ID" value="RXK60907.1"/>
    <property type="molecule type" value="Genomic_DNA"/>
</dbReference>
<protein>
    <submittedName>
        <fullName evidence="1">Uncharacterized protein</fullName>
    </submittedName>
</protein>
<keyword evidence="2" id="KW-1185">Reference proteome</keyword>
<comment type="caution">
    <text evidence="1">The sequence shown here is derived from an EMBL/GenBank/DDBJ whole genome shotgun (WGS) entry which is preliminary data.</text>
</comment>
<sequence>MKSNVKKGKLYINDTAVCIIEKMKKGFLAKQEFFIKSLDEKEIGTVYNHDLTGPVTGLKSWFVFSFQGSTDSVQLSMSDVKQFNSGLLVDYAECIGKVIAKYKILENGTINVAGVKAFKQDYAKDYGVEYAAVVEKEKTCATHKNDPALSISEEPVIVSLRNIDTSGKLATMYYDVKQKETAIGVIVVRGHIKSVSEEDAEYDYSSGMMNLNLKGGGPMYYEFNKADGCFIANYNPEEKILFTWKDGLNTKSTDLKKFNKEKINSRLAYLQAIANFLVQKRYL</sequence>
<dbReference type="OrthoDB" id="9843141at2"/>
<accession>A0A4Q1CKH3</accession>
<gene>
    <name evidence="1" type="ORF">ESA94_10655</name>
</gene>
<proteinExistence type="predicted"/>
<name>A0A4Q1CKH3_9BACT</name>
<evidence type="ECO:0000313" key="2">
    <source>
        <dbReference type="Proteomes" id="UP000290204"/>
    </source>
</evidence>
<evidence type="ECO:0000313" key="1">
    <source>
        <dbReference type="EMBL" id="RXK60907.1"/>
    </source>
</evidence>
<dbReference type="Proteomes" id="UP000290204">
    <property type="component" value="Unassembled WGS sequence"/>
</dbReference>
<dbReference type="AlphaFoldDB" id="A0A4Q1CKH3"/>